<evidence type="ECO:0000256" key="4">
    <source>
        <dbReference type="ARBA" id="ARBA00022989"/>
    </source>
</evidence>
<feature type="transmembrane region" description="Helical" evidence="6">
    <location>
        <begin position="6"/>
        <end position="26"/>
    </location>
</feature>
<dbReference type="RefSeq" id="WP_343784775.1">
    <property type="nucleotide sequence ID" value="NZ_BAAACZ010000029.1"/>
</dbReference>
<protein>
    <submittedName>
        <fullName evidence="7">DUF445 family protein</fullName>
    </submittedName>
</protein>
<keyword evidence="3 6" id="KW-0812">Transmembrane</keyword>
<sequence>MNVLLIILLMIAIGALIGGMTNYLAIKMLFRPYRPIYIRNWKLPFTPGLIPKRQAELAEQLGHLVTNHLVKADAISKKLVQSEFQKQIISMVQSRFDEYLESDQKTIEVIQQFKQDLTVLDVESYFKEKVADQLANMYEHQSTRTLGDVLPDDVKHSIDEQLPVVAAYILQQVDAYINSPEGQKKLSETASEFLQSQGFLGSMVSSYFGEEGLVEKVTPAINQFIRSTDTHETIETLIRAEWLKWQHKQLSGLRNQLFDDTLESRVANYLVNELQVSQHLHEPVSTWLTKYEQVINQELIPNGVKLLIGLLSSQVEKMMKTMDVSNMVRQEVVQFDVVRLEKMVLEITKREFNMITYLGAVLGGTIGLVQGLIVMLIS</sequence>
<dbReference type="InterPro" id="IPR007383">
    <property type="entry name" value="DUF445"/>
</dbReference>
<evidence type="ECO:0000256" key="2">
    <source>
        <dbReference type="ARBA" id="ARBA00008053"/>
    </source>
</evidence>
<name>A0ABP3K4K7_9BACI</name>
<accession>A0ABP3K4K7</accession>
<gene>
    <name evidence="7" type="ORF">GCM10008935_28800</name>
</gene>
<comment type="caution">
    <text evidence="7">The sequence shown here is derived from an EMBL/GenBank/DDBJ whole genome shotgun (WGS) entry which is preliminary data.</text>
</comment>
<dbReference type="PANTHER" id="PTHR35791:SF1">
    <property type="entry name" value="UPF0754 MEMBRANE PROTEIN YHEB"/>
    <property type="match status" value="1"/>
</dbReference>
<evidence type="ECO:0000256" key="6">
    <source>
        <dbReference type="SAM" id="Phobius"/>
    </source>
</evidence>
<evidence type="ECO:0000313" key="8">
    <source>
        <dbReference type="Proteomes" id="UP001500740"/>
    </source>
</evidence>
<feature type="transmembrane region" description="Helical" evidence="6">
    <location>
        <begin position="355"/>
        <end position="377"/>
    </location>
</feature>
<evidence type="ECO:0000256" key="3">
    <source>
        <dbReference type="ARBA" id="ARBA00022692"/>
    </source>
</evidence>
<evidence type="ECO:0000256" key="1">
    <source>
        <dbReference type="ARBA" id="ARBA00004308"/>
    </source>
</evidence>
<keyword evidence="5 6" id="KW-0472">Membrane</keyword>
<reference evidence="8" key="1">
    <citation type="journal article" date="2019" name="Int. J. Syst. Evol. Microbiol.">
        <title>The Global Catalogue of Microorganisms (GCM) 10K type strain sequencing project: providing services to taxonomists for standard genome sequencing and annotation.</title>
        <authorList>
            <consortium name="The Broad Institute Genomics Platform"/>
            <consortium name="The Broad Institute Genome Sequencing Center for Infectious Disease"/>
            <person name="Wu L."/>
            <person name="Ma J."/>
        </authorList>
    </citation>
    <scope>NUCLEOTIDE SEQUENCE [LARGE SCALE GENOMIC DNA]</scope>
    <source>
        <strain evidence="8">JCM 14193</strain>
    </source>
</reference>
<dbReference type="EMBL" id="BAAACZ010000029">
    <property type="protein sequence ID" value="GAA0471099.1"/>
    <property type="molecule type" value="Genomic_DNA"/>
</dbReference>
<evidence type="ECO:0000256" key="5">
    <source>
        <dbReference type="ARBA" id="ARBA00023136"/>
    </source>
</evidence>
<evidence type="ECO:0000313" key="7">
    <source>
        <dbReference type="EMBL" id="GAA0471099.1"/>
    </source>
</evidence>
<dbReference type="Pfam" id="PF04286">
    <property type="entry name" value="DUF445"/>
    <property type="match status" value="1"/>
</dbReference>
<organism evidence="7 8">
    <name type="scientific">Alkalibacillus silvisoli</name>
    <dbReference type="NCBI Taxonomy" id="392823"/>
    <lineage>
        <taxon>Bacteria</taxon>
        <taxon>Bacillati</taxon>
        <taxon>Bacillota</taxon>
        <taxon>Bacilli</taxon>
        <taxon>Bacillales</taxon>
        <taxon>Bacillaceae</taxon>
        <taxon>Alkalibacillus</taxon>
    </lineage>
</organism>
<proteinExistence type="inferred from homology"/>
<keyword evidence="4 6" id="KW-1133">Transmembrane helix</keyword>
<dbReference type="Proteomes" id="UP001500740">
    <property type="component" value="Unassembled WGS sequence"/>
</dbReference>
<comment type="similarity">
    <text evidence="2">Belongs to the UPF0754 family.</text>
</comment>
<keyword evidence="8" id="KW-1185">Reference proteome</keyword>
<comment type="subcellular location">
    <subcellularLocation>
        <location evidence="1">Endomembrane system</location>
    </subcellularLocation>
</comment>
<dbReference type="PANTHER" id="PTHR35791">
    <property type="entry name" value="UPF0754 MEMBRANE PROTEIN YHEB"/>
    <property type="match status" value="1"/>
</dbReference>